<organism evidence="1 2">
    <name type="scientific">Tetracentron sinense</name>
    <name type="common">Spur-leaf</name>
    <dbReference type="NCBI Taxonomy" id="13715"/>
    <lineage>
        <taxon>Eukaryota</taxon>
        <taxon>Viridiplantae</taxon>
        <taxon>Streptophyta</taxon>
        <taxon>Embryophyta</taxon>
        <taxon>Tracheophyta</taxon>
        <taxon>Spermatophyta</taxon>
        <taxon>Magnoliopsida</taxon>
        <taxon>Trochodendrales</taxon>
        <taxon>Trochodendraceae</taxon>
        <taxon>Tetracentron</taxon>
    </lineage>
</organism>
<protein>
    <submittedName>
        <fullName evidence="1">Uncharacterized protein</fullName>
    </submittedName>
</protein>
<reference evidence="1 2" key="1">
    <citation type="submission" date="2020-04" db="EMBL/GenBank/DDBJ databases">
        <title>Plant Genome Project.</title>
        <authorList>
            <person name="Zhang R.-G."/>
        </authorList>
    </citation>
    <scope>NUCLEOTIDE SEQUENCE [LARGE SCALE GENOMIC DNA]</scope>
    <source>
        <strain evidence="1">YNK0</strain>
        <tissue evidence="1">Leaf</tissue>
    </source>
</reference>
<proteinExistence type="predicted"/>
<comment type="caution">
    <text evidence="1">The sequence shown here is derived from an EMBL/GenBank/DDBJ whole genome shotgun (WGS) entry which is preliminary data.</text>
</comment>
<dbReference type="AlphaFoldDB" id="A0A834Z1T7"/>
<dbReference type="Proteomes" id="UP000655225">
    <property type="component" value="Unassembled WGS sequence"/>
</dbReference>
<dbReference type="OrthoDB" id="10257085at2759"/>
<evidence type="ECO:0000313" key="2">
    <source>
        <dbReference type="Proteomes" id="UP000655225"/>
    </source>
</evidence>
<sequence length="119" mass="13406">MFGFPLAFTTTMISWSDIEFGRLMKGELQNANESIRATNYILKGAIAGTFVCSLDVIKTRLHVYGLPQVLHSSYKGIPYENVPLPLRFCCEDGYSRGYLEDDQQLLIGMGEKDDFPRSS</sequence>
<name>A0A834Z1T7_TETSI</name>
<evidence type="ECO:0000313" key="1">
    <source>
        <dbReference type="EMBL" id="KAF8398142.1"/>
    </source>
</evidence>
<keyword evidence="2" id="KW-1185">Reference proteome</keyword>
<accession>A0A834Z1T7</accession>
<gene>
    <name evidence="1" type="ORF">HHK36_017068</name>
</gene>
<dbReference type="EMBL" id="JABCRI010000011">
    <property type="protein sequence ID" value="KAF8398142.1"/>
    <property type="molecule type" value="Genomic_DNA"/>
</dbReference>